<comment type="similarity">
    <text evidence="1 5">Belongs to the bacterial ribosomal protein bL17 family.</text>
</comment>
<dbReference type="PANTHER" id="PTHR14413">
    <property type="entry name" value="RIBOSOMAL PROTEIN L17"/>
    <property type="match status" value="1"/>
</dbReference>
<dbReference type="NCBIfam" id="TIGR00059">
    <property type="entry name" value="L17"/>
    <property type="match status" value="1"/>
</dbReference>
<accession>A0A3G9K4X5</accession>
<name>A0A3G9K4X5_9ACTN</name>
<dbReference type="KEGG" id="pcat:Pcatena_02290"/>
<keyword evidence="9" id="KW-1185">Reference proteome</keyword>
<dbReference type="Gene3D" id="3.90.1030.10">
    <property type="entry name" value="Ribosomal protein L17"/>
    <property type="match status" value="1"/>
</dbReference>
<dbReference type="GeneID" id="88848378"/>
<evidence type="ECO:0000256" key="3">
    <source>
        <dbReference type="ARBA" id="ARBA00023274"/>
    </source>
</evidence>
<proteinExistence type="inferred from homology"/>
<dbReference type="Pfam" id="PF01196">
    <property type="entry name" value="Ribosomal_L17"/>
    <property type="match status" value="1"/>
</dbReference>
<protein>
    <recommendedName>
        <fullName evidence="4 6">50S ribosomal protein L17</fullName>
    </recommendedName>
</protein>
<dbReference type="Proteomes" id="UP000273154">
    <property type="component" value="Chromosome"/>
</dbReference>
<evidence type="ECO:0000256" key="7">
    <source>
        <dbReference type="SAM" id="MobiDB-lite"/>
    </source>
</evidence>
<evidence type="ECO:0000313" key="8">
    <source>
        <dbReference type="EMBL" id="BBH49642.1"/>
    </source>
</evidence>
<gene>
    <name evidence="8" type="primary">rplQ</name>
    <name evidence="8" type="ORF">Pcatena_02290</name>
</gene>
<dbReference type="AlphaFoldDB" id="A0A3G9K4X5"/>
<feature type="compositionally biased region" description="Basic and acidic residues" evidence="7">
    <location>
        <begin position="128"/>
        <end position="139"/>
    </location>
</feature>
<evidence type="ECO:0000256" key="4">
    <source>
        <dbReference type="ARBA" id="ARBA00035494"/>
    </source>
</evidence>
<evidence type="ECO:0000256" key="6">
    <source>
        <dbReference type="RuleBase" id="RU000661"/>
    </source>
</evidence>
<organism evidence="8 9">
    <name type="scientific">Parolsenella catena</name>
    <dbReference type="NCBI Taxonomy" id="2003188"/>
    <lineage>
        <taxon>Bacteria</taxon>
        <taxon>Bacillati</taxon>
        <taxon>Actinomycetota</taxon>
        <taxon>Coriobacteriia</taxon>
        <taxon>Coriobacteriales</taxon>
        <taxon>Atopobiaceae</taxon>
        <taxon>Parolsenella</taxon>
    </lineage>
</organism>
<dbReference type="InterPro" id="IPR036373">
    <property type="entry name" value="Ribosomal_bL17_sf"/>
</dbReference>
<dbReference type="GO" id="GO:0006412">
    <property type="term" value="P:translation"/>
    <property type="evidence" value="ECO:0007669"/>
    <property type="project" value="InterPro"/>
</dbReference>
<dbReference type="InterPro" id="IPR000456">
    <property type="entry name" value="Ribosomal_bL17"/>
</dbReference>
<evidence type="ECO:0000256" key="5">
    <source>
        <dbReference type="RuleBase" id="RU000660"/>
    </source>
</evidence>
<keyword evidence="3 5" id="KW-0687">Ribonucleoprotein</keyword>
<dbReference type="InterPro" id="IPR047859">
    <property type="entry name" value="Ribosomal_bL17_CS"/>
</dbReference>
<dbReference type="PROSITE" id="PS01167">
    <property type="entry name" value="RIBOSOMAL_L17"/>
    <property type="match status" value="1"/>
</dbReference>
<dbReference type="EMBL" id="AP019367">
    <property type="protein sequence ID" value="BBH49642.1"/>
    <property type="molecule type" value="Genomic_DNA"/>
</dbReference>
<evidence type="ECO:0000256" key="1">
    <source>
        <dbReference type="ARBA" id="ARBA00008777"/>
    </source>
</evidence>
<dbReference type="GO" id="GO:0003735">
    <property type="term" value="F:structural constituent of ribosome"/>
    <property type="evidence" value="ECO:0007669"/>
    <property type="project" value="InterPro"/>
</dbReference>
<dbReference type="OrthoDB" id="9809073at2"/>
<reference evidence="9" key="1">
    <citation type="submission" date="2018-11" db="EMBL/GenBank/DDBJ databases">
        <title>Comparative genomics of Parolsenella catena and Libanicoccus massiliensis: Reclassification of Libanicoccus massiliensis as Parolsenella massiliensis comb. nov.</title>
        <authorList>
            <person name="Sakamoto M."/>
            <person name="Ikeyama N."/>
            <person name="Murakami T."/>
            <person name="Mori H."/>
            <person name="Yuki M."/>
            <person name="Ohkuma M."/>
        </authorList>
    </citation>
    <scope>NUCLEOTIDE SEQUENCE [LARGE SCALE GENOMIC DNA]</scope>
    <source>
        <strain evidence="9">JCM 31932</strain>
    </source>
</reference>
<dbReference type="RefSeq" id="WP_126420892.1">
    <property type="nucleotide sequence ID" value="NZ_AP019367.1"/>
</dbReference>
<feature type="region of interest" description="Disordered" evidence="7">
    <location>
        <begin position="128"/>
        <end position="152"/>
    </location>
</feature>
<dbReference type="GO" id="GO:0022625">
    <property type="term" value="C:cytosolic large ribosomal subunit"/>
    <property type="evidence" value="ECO:0007669"/>
    <property type="project" value="TreeGrafter"/>
</dbReference>
<dbReference type="SUPFAM" id="SSF64263">
    <property type="entry name" value="Prokaryotic ribosomal protein L17"/>
    <property type="match status" value="1"/>
</dbReference>
<evidence type="ECO:0000256" key="2">
    <source>
        <dbReference type="ARBA" id="ARBA00022980"/>
    </source>
</evidence>
<evidence type="ECO:0000313" key="9">
    <source>
        <dbReference type="Proteomes" id="UP000273154"/>
    </source>
</evidence>
<dbReference type="PANTHER" id="PTHR14413:SF16">
    <property type="entry name" value="LARGE RIBOSOMAL SUBUNIT PROTEIN BL17M"/>
    <property type="match status" value="1"/>
</dbReference>
<sequence length="152" mass="16808">MRHYKKSGMKLGTDASHTKAMKKSLCQALFANDRIKTTLPRAKAIRGDVDRIVTWAKRGDLHSRRLAIAKLGDKELVREVFEKAAQGMWEGRNGGYTRIMKLGPRKGDNAEVAIIEIVTEPVAAKAPKAEATKVTKVEEAPAEEQPAEEKAE</sequence>
<keyword evidence="2 5" id="KW-0689">Ribosomal protein</keyword>